<dbReference type="RefSeq" id="WP_085462861.1">
    <property type="nucleotide sequence ID" value="NZ_FXBL01000004.1"/>
</dbReference>
<protein>
    <submittedName>
        <fullName evidence="3">Transcriptional regulator, predicted component of viral defense system</fullName>
    </submittedName>
</protein>
<dbReference type="AlphaFoldDB" id="A0A1X7MVE4"/>
<gene>
    <name evidence="3" type="ORF">SAMN02982922_0688</name>
</gene>
<reference evidence="3 4" key="1">
    <citation type="submission" date="2017-04" db="EMBL/GenBank/DDBJ databases">
        <authorList>
            <person name="Afonso C.L."/>
            <person name="Miller P.J."/>
            <person name="Scott M.A."/>
            <person name="Spackman E."/>
            <person name="Goraichik I."/>
            <person name="Dimitrov K.M."/>
            <person name="Suarez D.L."/>
            <person name="Swayne D.E."/>
        </authorList>
    </citation>
    <scope>NUCLEOTIDE SEQUENCE [LARGE SCALE GENOMIC DNA]</scope>
    <source>
        <strain evidence="3 4">B5P</strain>
    </source>
</reference>
<feature type="domain" description="AbiEi antitoxin N-terminal" evidence="2">
    <location>
        <begin position="12"/>
        <end position="63"/>
    </location>
</feature>
<dbReference type="InterPro" id="IPR025159">
    <property type="entry name" value="AbiEi_N"/>
</dbReference>
<evidence type="ECO:0000259" key="1">
    <source>
        <dbReference type="Pfam" id="PF09407"/>
    </source>
</evidence>
<evidence type="ECO:0000313" key="4">
    <source>
        <dbReference type="Proteomes" id="UP000193083"/>
    </source>
</evidence>
<name>A0A1X7MVE4_9HYPH</name>
<evidence type="ECO:0000259" key="2">
    <source>
        <dbReference type="Pfam" id="PF13338"/>
    </source>
</evidence>
<dbReference type="Proteomes" id="UP000193083">
    <property type="component" value="Unassembled WGS sequence"/>
</dbReference>
<dbReference type="InterPro" id="IPR018547">
    <property type="entry name" value="AbiEi_C"/>
</dbReference>
<dbReference type="EMBL" id="FXBL01000004">
    <property type="protein sequence ID" value="SMH27966.1"/>
    <property type="molecule type" value="Genomic_DNA"/>
</dbReference>
<organism evidence="3 4">
    <name type="scientific">Mesorhizobium australicum</name>
    <dbReference type="NCBI Taxonomy" id="536018"/>
    <lineage>
        <taxon>Bacteria</taxon>
        <taxon>Pseudomonadati</taxon>
        <taxon>Pseudomonadota</taxon>
        <taxon>Alphaproteobacteria</taxon>
        <taxon>Hyphomicrobiales</taxon>
        <taxon>Phyllobacteriaceae</taxon>
        <taxon>Mesorhizobium</taxon>
    </lineage>
</organism>
<dbReference type="Pfam" id="PF09407">
    <property type="entry name" value="AbiEi_1"/>
    <property type="match status" value="1"/>
</dbReference>
<sequence length="266" mass="28712">MKSESRIHARDYIARLASGGRYHFSSGDAREALGVSPDATKLALNRLAKQGLIASPARGFYVIIPPEYRSLGSLPADQFIPALMQRLGQPYYMGLLSAAQYHGAAHHRPQEAQVMVAKSRRPLACGAVRVAFVVRKDIARIPVQTFNTPRGTVLVSTPEATAVDIVGYYDHVGGLDQVATVLGELAENLDASKLVAAAQMAPIPWAQRLGYLLEKVDAHALAAPLKSYVRTHARQTAPLLPIASAEGAMRDDGWKLLVNADVEAEL</sequence>
<proteinExistence type="predicted"/>
<evidence type="ECO:0000313" key="3">
    <source>
        <dbReference type="EMBL" id="SMH27966.1"/>
    </source>
</evidence>
<feature type="domain" description="AbiEi antitoxin C-terminal" evidence="1">
    <location>
        <begin position="74"/>
        <end position="214"/>
    </location>
</feature>
<dbReference type="Pfam" id="PF13338">
    <property type="entry name" value="AbiEi_4"/>
    <property type="match status" value="1"/>
</dbReference>
<dbReference type="OrthoDB" id="42441at2"/>
<accession>A0A1X7MVE4</accession>
<keyword evidence="4" id="KW-1185">Reference proteome</keyword>